<reference evidence="2 3" key="1">
    <citation type="submission" date="2019-07" db="EMBL/GenBank/DDBJ databases">
        <title>Whole genome shotgun sequence of Lactobacillus rapi NBRC 109618.</title>
        <authorList>
            <person name="Hosoyama A."/>
            <person name="Uohara A."/>
            <person name="Ohji S."/>
            <person name="Ichikawa N."/>
        </authorList>
    </citation>
    <scope>NUCLEOTIDE SEQUENCE [LARGE SCALE GENOMIC DNA]</scope>
    <source>
        <strain evidence="2 3">NBRC 109618</strain>
    </source>
</reference>
<feature type="chain" id="PRO_5022213357" description="Surface layer protein A domain-containing protein" evidence="1">
    <location>
        <begin position="25"/>
        <end position="270"/>
    </location>
</feature>
<evidence type="ECO:0000256" key="1">
    <source>
        <dbReference type="SAM" id="SignalP"/>
    </source>
</evidence>
<sequence length="270" mass="30500">MKRFLLGILMAVSLLLIPTTVTHANTINLKAINANVHRYYRTNRAVKIKVGLVNKNKHYLSRTLILPPNTIISSNSGTTDSKGRMNQMDINIRYLSYAVVKPILKNGYYLANQDPEGNFSTKQFTRIKRPAYRLAYSDGDLYAGKVPAANSNFYETNQILITTDGYLEFYRYNPTSSLTNPTSGFLNQPTSAAKITATKVKGNSRYLYTRTKVSGTNATHIKKSGNYRYRLRITNLHKPQTRNSENGAGYWSYYSIGGKLFYTLIGNDDD</sequence>
<name>A0A512PP71_9LACO</name>
<accession>A0A512PP71</accession>
<dbReference type="AlphaFoldDB" id="A0A512PP71"/>
<feature type="signal peptide" evidence="1">
    <location>
        <begin position="1"/>
        <end position="24"/>
    </location>
</feature>
<evidence type="ECO:0000313" key="3">
    <source>
        <dbReference type="Proteomes" id="UP000321569"/>
    </source>
</evidence>
<keyword evidence="1" id="KW-0732">Signal</keyword>
<protein>
    <recommendedName>
        <fullName evidence="4">Surface layer protein A domain-containing protein</fullName>
    </recommendedName>
</protein>
<comment type="caution">
    <text evidence="2">The sequence shown here is derived from an EMBL/GenBank/DDBJ whole genome shotgun (WGS) entry which is preliminary data.</text>
</comment>
<dbReference type="EMBL" id="BKAM01000044">
    <property type="protein sequence ID" value="GEP73006.1"/>
    <property type="molecule type" value="Genomic_DNA"/>
</dbReference>
<proteinExistence type="predicted"/>
<evidence type="ECO:0008006" key="4">
    <source>
        <dbReference type="Google" id="ProtNLM"/>
    </source>
</evidence>
<organism evidence="2 3">
    <name type="scientific">Lentilactobacillus rapi</name>
    <dbReference type="NCBI Taxonomy" id="481723"/>
    <lineage>
        <taxon>Bacteria</taxon>
        <taxon>Bacillati</taxon>
        <taxon>Bacillota</taxon>
        <taxon>Bacilli</taxon>
        <taxon>Lactobacillales</taxon>
        <taxon>Lactobacillaceae</taxon>
        <taxon>Lentilactobacillus</taxon>
    </lineage>
</organism>
<gene>
    <name evidence="2" type="ORF">LRA02_18740</name>
</gene>
<dbReference type="OrthoDB" id="2258378at2"/>
<dbReference type="Proteomes" id="UP000321569">
    <property type="component" value="Unassembled WGS sequence"/>
</dbReference>
<evidence type="ECO:0000313" key="2">
    <source>
        <dbReference type="EMBL" id="GEP73006.1"/>
    </source>
</evidence>
<dbReference type="RefSeq" id="WP_056982423.1">
    <property type="nucleotide sequence ID" value="NZ_BKAM01000044.1"/>
</dbReference>